<accession>A0A816PF70</accession>
<dbReference type="PANTHER" id="PTHR47074:SF11">
    <property type="entry name" value="REVERSE TRANSCRIPTASE-LIKE PROTEIN"/>
    <property type="match status" value="1"/>
</dbReference>
<evidence type="ECO:0000259" key="1">
    <source>
        <dbReference type="Pfam" id="PF13456"/>
    </source>
</evidence>
<dbReference type="InterPro" id="IPR002156">
    <property type="entry name" value="RNaseH_domain"/>
</dbReference>
<dbReference type="CDD" id="cd06222">
    <property type="entry name" value="RNase_H_like"/>
    <property type="match status" value="1"/>
</dbReference>
<gene>
    <name evidence="2" type="ORF">DARMORV10_A09P48850.1</name>
</gene>
<dbReference type="GO" id="GO:0004523">
    <property type="term" value="F:RNA-DNA hybrid ribonuclease activity"/>
    <property type="evidence" value="ECO:0007669"/>
    <property type="project" value="InterPro"/>
</dbReference>
<feature type="domain" description="RNase H type-1" evidence="1">
    <location>
        <begin position="52"/>
        <end position="170"/>
    </location>
</feature>
<dbReference type="Pfam" id="PF13456">
    <property type="entry name" value="RVT_3"/>
    <property type="match status" value="1"/>
</dbReference>
<dbReference type="InterPro" id="IPR052929">
    <property type="entry name" value="RNase_H-like_EbsB-rel"/>
</dbReference>
<protein>
    <submittedName>
        <fullName evidence="2">(rape) hypothetical protein</fullName>
    </submittedName>
</protein>
<dbReference type="Gene3D" id="3.30.420.10">
    <property type="entry name" value="Ribonuclease H-like superfamily/Ribonuclease H"/>
    <property type="match status" value="1"/>
</dbReference>
<dbReference type="GO" id="GO:0003676">
    <property type="term" value="F:nucleic acid binding"/>
    <property type="evidence" value="ECO:0007669"/>
    <property type="project" value="InterPro"/>
</dbReference>
<organism evidence="2">
    <name type="scientific">Brassica napus</name>
    <name type="common">Rape</name>
    <dbReference type="NCBI Taxonomy" id="3708"/>
    <lineage>
        <taxon>Eukaryota</taxon>
        <taxon>Viridiplantae</taxon>
        <taxon>Streptophyta</taxon>
        <taxon>Embryophyta</taxon>
        <taxon>Tracheophyta</taxon>
        <taxon>Spermatophyta</taxon>
        <taxon>Magnoliopsida</taxon>
        <taxon>eudicotyledons</taxon>
        <taxon>Gunneridae</taxon>
        <taxon>Pentapetalae</taxon>
        <taxon>rosids</taxon>
        <taxon>malvids</taxon>
        <taxon>Brassicales</taxon>
        <taxon>Brassicaceae</taxon>
        <taxon>Brassiceae</taxon>
        <taxon>Brassica</taxon>
    </lineage>
</organism>
<dbReference type="SUPFAM" id="SSF53098">
    <property type="entry name" value="Ribonuclease H-like"/>
    <property type="match status" value="1"/>
</dbReference>
<dbReference type="EMBL" id="HG994363">
    <property type="protein sequence ID" value="CAF2047828.1"/>
    <property type="molecule type" value="Genomic_DNA"/>
</dbReference>
<reference evidence="2" key="1">
    <citation type="submission" date="2021-01" db="EMBL/GenBank/DDBJ databases">
        <authorList>
            <consortium name="Genoscope - CEA"/>
            <person name="William W."/>
        </authorList>
    </citation>
    <scope>NUCLEOTIDE SEQUENCE</scope>
</reference>
<proteinExistence type="predicted"/>
<name>A0A816PF70_BRANA</name>
<dbReference type="PANTHER" id="PTHR47074">
    <property type="entry name" value="BNAC02G40300D PROTEIN"/>
    <property type="match status" value="1"/>
</dbReference>
<dbReference type="InterPro" id="IPR036397">
    <property type="entry name" value="RNaseH_sf"/>
</dbReference>
<evidence type="ECO:0000313" key="2">
    <source>
        <dbReference type="EMBL" id="CAF2047828.1"/>
    </source>
</evidence>
<dbReference type="AlphaFoldDB" id="A0A816PF70"/>
<sequence>MDLLEHLESKKQIQYLKVSLPLPEDTLSSAIRLAREWSISAGVKAERARIQTDAAWCSKKKDCGIGGIIHLPPRNREIQLKMEFIASPLMAEGLALREVMLRCQDLELLNLRFESDSSLLVNCLNQVVSIAEMHSIVADIIELSRRFASVAFVWIPRERNVEADMLAKRALNVAESLLVGNALIAPN</sequence>
<dbReference type="InterPro" id="IPR012337">
    <property type="entry name" value="RNaseH-like_sf"/>
</dbReference>
<dbReference type="Proteomes" id="UP001295469">
    <property type="component" value="Chromosome A09"/>
</dbReference>
<dbReference type="InterPro" id="IPR044730">
    <property type="entry name" value="RNase_H-like_dom_plant"/>
</dbReference>